<dbReference type="AlphaFoldDB" id="A0A9D1HZZ3"/>
<name>A0A9D1HZZ3_9FIRM</name>
<comment type="pathway">
    <text evidence="1">Cofactor biosynthesis; adenosylcobalamin biosynthesis.</text>
</comment>
<comment type="caution">
    <text evidence="6">The sequence shown here is derived from an EMBL/GenBank/DDBJ whole genome shotgun (WGS) entry which is preliminary data.</text>
</comment>
<dbReference type="Pfam" id="PF02570">
    <property type="entry name" value="CbiC"/>
    <property type="match status" value="1"/>
</dbReference>
<keyword evidence="3" id="KW-0169">Cobalamin biosynthesis</keyword>
<protein>
    <submittedName>
        <fullName evidence="6">Precorrin-8X methylmutase</fullName>
    </submittedName>
</protein>
<dbReference type="GO" id="GO:0009236">
    <property type="term" value="P:cobalamin biosynthetic process"/>
    <property type="evidence" value="ECO:0007669"/>
    <property type="project" value="UniProtKB-KW"/>
</dbReference>
<evidence type="ECO:0000256" key="2">
    <source>
        <dbReference type="ARBA" id="ARBA00009774"/>
    </source>
</evidence>
<dbReference type="InterPro" id="IPR003722">
    <property type="entry name" value="Cbl_synth_CobH/CbiC"/>
</dbReference>
<evidence type="ECO:0000313" key="7">
    <source>
        <dbReference type="Proteomes" id="UP000824090"/>
    </source>
</evidence>
<sequence length="219" mass="23759">MDKRENKEAVLLPGEIEKRSFEIITKEIGDRTLDPFEEPVIKRVIHTSADFDYLENMYFSPGAVEKAMEAVKNGTLIVTDTNMAKAGINKKKLASFGGEAVCFMADEDVARRAGKEGTTRAAASMKKAAELKRPCIFAVGNAPTALFALRDLMEEGIVKPQLIIGVPVGFVNVVESKEEIIKAAERAGCPCIAARGRKGGSNVAAAIVNAILYQIDDRR</sequence>
<dbReference type="PANTHER" id="PTHR43588">
    <property type="entry name" value="COBALT-PRECORRIN-8 METHYLMUTASE"/>
    <property type="match status" value="1"/>
</dbReference>
<evidence type="ECO:0000256" key="4">
    <source>
        <dbReference type="ARBA" id="ARBA00023235"/>
    </source>
</evidence>
<dbReference type="SUPFAM" id="SSF63965">
    <property type="entry name" value="Precorrin-8X methylmutase CbiC/CobH"/>
    <property type="match status" value="1"/>
</dbReference>
<dbReference type="Proteomes" id="UP000824090">
    <property type="component" value="Unassembled WGS sequence"/>
</dbReference>
<evidence type="ECO:0000259" key="5">
    <source>
        <dbReference type="Pfam" id="PF02570"/>
    </source>
</evidence>
<evidence type="ECO:0000256" key="3">
    <source>
        <dbReference type="ARBA" id="ARBA00022573"/>
    </source>
</evidence>
<dbReference type="EMBL" id="DVMP01000078">
    <property type="protein sequence ID" value="HIU25639.1"/>
    <property type="molecule type" value="Genomic_DNA"/>
</dbReference>
<feature type="domain" description="Cobalamin biosynthesis precorrin-8X methylmutase CobH/CbiC" evidence="5">
    <location>
        <begin position="15"/>
        <end position="213"/>
    </location>
</feature>
<reference evidence="6" key="2">
    <citation type="journal article" date="2021" name="PeerJ">
        <title>Extensive microbial diversity within the chicken gut microbiome revealed by metagenomics and culture.</title>
        <authorList>
            <person name="Gilroy R."/>
            <person name="Ravi A."/>
            <person name="Getino M."/>
            <person name="Pursley I."/>
            <person name="Horton D.L."/>
            <person name="Alikhan N.F."/>
            <person name="Baker D."/>
            <person name="Gharbi K."/>
            <person name="Hall N."/>
            <person name="Watson M."/>
            <person name="Adriaenssens E.M."/>
            <person name="Foster-Nyarko E."/>
            <person name="Jarju S."/>
            <person name="Secka A."/>
            <person name="Antonio M."/>
            <person name="Oren A."/>
            <person name="Chaudhuri R.R."/>
            <person name="La Ragione R."/>
            <person name="Hildebrand F."/>
            <person name="Pallen M.J."/>
        </authorList>
    </citation>
    <scope>NUCLEOTIDE SEQUENCE</scope>
    <source>
        <strain evidence="6">ChiHcec3-6078</strain>
    </source>
</reference>
<accession>A0A9D1HZZ3</accession>
<dbReference type="GO" id="GO:0016993">
    <property type="term" value="F:precorrin-8X methylmutase activity"/>
    <property type="evidence" value="ECO:0007669"/>
    <property type="project" value="InterPro"/>
</dbReference>
<dbReference type="PANTHER" id="PTHR43588:SF1">
    <property type="entry name" value="COBALT-PRECORRIN-8 METHYLMUTASE"/>
    <property type="match status" value="1"/>
</dbReference>
<evidence type="ECO:0000256" key="1">
    <source>
        <dbReference type="ARBA" id="ARBA00004953"/>
    </source>
</evidence>
<organism evidence="6 7">
    <name type="scientific">Candidatus Allocopromorpha excrementigallinarum</name>
    <dbReference type="NCBI Taxonomy" id="2840742"/>
    <lineage>
        <taxon>Bacteria</taxon>
        <taxon>Bacillati</taxon>
        <taxon>Bacillota</taxon>
        <taxon>Clostridia</taxon>
        <taxon>Eubacteriales</taxon>
        <taxon>Eubacteriaceae</taxon>
        <taxon>Eubacteriaceae incertae sedis</taxon>
        <taxon>Candidatus Allocopromorpha</taxon>
    </lineage>
</organism>
<keyword evidence="4" id="KW-0413">Isomerase</keyword>
<dbReference type="Gene3D" id="3.40.50.10230">
    <property type="entry name" value="Cobalamin biosynthesis CobH/CbiC, precorrin-8X methylmutase"/>
    <property type="match status" value="1"/>
</dbReference>
<evidence type="ECO:0000313" key="6">
    <source>
        <dbReference type="EMBL" id="HIU25639.1"/>
    </source>
</evidence>
<dbReference type="InterPro" id="IPR036588">
    <property type="entry name" value="CobH/CbiC_sf"/>
</dbReference>
<proteinExistence type="inferred from homology"/>
<comment type="similarity">
    <text evidence="2">Belongs to the CobH/CbiC family.</text>
</comment>
<gene>
    <name evidence="6" type="ORF">IAC50_04015</name>
</gene>
<reference evidence="6" key="1">
    <citation type="submission" date="2020-10" db="EMBL/GenBank/DDBJ databases">
        <authorList>
            <person name="Gilroy R."/>
        </authorList>
    </citation>
    <scope>NUCLEOTIDE SEQUENCE</scope>
    <source>
        <strain evidence="6">ChiHcec3-6078</strain>
    </source>
</reference>